<dbReference type="GO" id="GO:0004867">
    <property type="term" value="F:serine-type endopeptidase inhibitor activity"/>
    <property type="evidence" value="ECO:0007669"/>
    <property type="project" value="UniProtKB-KW"/>
</dbReference>
<evidence type="ECO:0000256" key="1">
    <source>
        <dbReference type="ARBA" id="ARBA00022690"/>
    </source>
</evidence>
<name>A0A182SFV9_9DIPT</name>
<keyword evidence="1" id="KW-0646">Protease inhibitor</keyword>
<evidence type="ECO:0000313" key="6">
    <source>
        <dbReference type="EnsemblMetazoa" id="AMAM005979-PA"/>
    </source>
</evidence>
<feature type="domain" description="Serpin" evidence="5">
    <location>
        <begin position="108"/>
        <end position="179"/>
    </location>
</feature>
<reference evidence="6" key="2">
    <citation type="submission" date="2020-05" db="UniProtKB">
        <authorList>
            <consortium name="EnsemblMetazoa"/>
        </authorList>
    </citation>
    <scope>IDENTIFICATION</scope>
    <source>
        <strain evidence="6">maculatus3</strain>
    </source>
</reference>
<evidence type="ECO:0000259" key="5">
    <source>
        <dbReference type="Pfam" id="PF00079"/>
    </source>
</evidence>
<feature type="chain" id="PRO_5008135710" description="Serpin domain-containing protein" evidence="4">
    <location>
        <begin position="37"/>
        <end position="182"/>
    </location>
</feature>
<evidence type="ECO:0000256" key="3">
    <source>
        <dbReference type="SAM" id="MobiDB-lite"/>
    </source>
</evidence>
<reference evidence="7" key="1">
    <citation type="submission" date="2013-09" db="EMBL/GenBank/DDBJ databases">
        <title>The Genome Sequence of Anopheles maculatus species B.</title>
        <authorList>
            <consortium name="The Broad Institute Genomics Platform"/>
            <person name="Neafsey D.E."/>
            <person name="Besansky N."/>
            <person name="Howell P."/>
            <person name="Walton C."/>
            <person name="Young S.K."/>
            <person name="Zeng Q."/>
            <person name="Gargeya S."/>
            <person name="Fitzgerald M."/>
            <person name="Haas B."/>
            <person name="Abouelleil A."/>
            <person name="Allen A.W."/>
            <person name="Alvarado L."/>
            <person name="Arachchi H.M."/>
            <person name="Berlin A.M."/>
            <person name="Chapman S.B."/>
            <person name="Gainer-Dewar J."/>
            <person name="Goldberg J."/>
            <person name="Griggs A."/>
            <person name="Gujja S."/>
            <person name="Hansen M."/>
            <person name="Howarth C."/>
            <person name="Imamovic A."/>
            <person name="Ireland A."/>
            <person name="Larimer J."/>
            <person name="McCowan C."/>
            <person name="Murphy C."/>
            <person name="Pearson M."/>
            <person name="Poon T.W."/>
            <person name="Priest M."/>
            <person name="Roberts A."/>
            <person name="Saif S."/>
            <person name="Shea T."/>
            <person name="Sisk P."/>
            <person name="Sykes S."/>
            <person name="Wortman J."/>
            <person name="Nusbaum C."/>
            <person name="Birren B."/>
        </authorList>
    </citation>
    <scope>NUCLEOTIDE SEQUENCE [LARGE SCALE GENOMIC DNA]</scope>
    <source>
        <strain evidence="7">maculatus3</strain>
    </source>
</reference>
<dbReference type="Pfam" id="PF00079">
    <property type="entry name" value="Serpin"/>
    <property type="match status" value="1"/>
</dbReference>
<feature type="signal peptide" evidence="4">
    <location>
        <begin position="1"/>
        <end position="36"/>
    </location>
</feature>
<feature type="compositionally biased region" description="Low complexity" evidence="3">
    <location>
        <begin position="70"/>
        <end position="88"/>
    </location>
</feature>
<evidence type="ECO:0000313" key="7">
    <source>
        <dbReference type="Proteomes" id="UP000075901"/>
    </source>
</evidence>
<dbReference type="Proteomes" id="UP000075901">
    <property type="component" value="Unassembled WGS sequence"/>
</dbReference>
<dbReference type="AlphaFoldDB" id="A0A182SFV9"/>
<feature type="region of interest" description="Disordered" evidence="3">
    <location>
        <begin position="68"/>
        <end position="96"/>
    </location>
</feature>
<dbReference type="Gene3D" id="3.30.497.10">
    <property type="entry name" value="Antithrombin, subunit I, domain 2"/>
    <property type="match status" value="1"/>
</dbReference>
<dbReference type="InterPro" id="IPR023796">
    <property type="entry name" value="Serpin_dom"/>
</dbReference>
<proteinExistence type="predicted"/>
<protein>
    <recommendedName>
        <fullName evidence="5">Serpin domain-containing protein</fullName>
    </recommendedName>
</protein>
<sequence length="182" mass="20169">MENATVTITNRNVAKMKLFQALTFTLWLLLVPLAHCQWNRYYTPSPTVRYTPMVRGVQRVALRQNFESGPTAAPTPARRQPAPATNAPSVGSVSLTPDNDAKISQVVVDFMMRISRTLAQHQSKTELFSPLSIITVANLLFLGSGGVTHEEFGKVLTPSSMNWKRMHQRYGSVLANLVSSEP</sequence>
<keyword evidence="7" id="KW-1185">Reference proteome</keyword>
<accession>A0A182SFV9</accession>
<dbReference type="VEuPathDB" id="VectorBase:AMAM005979"/>
<evidence type="ECO:0000256" key="4">
    <source>
        <dbReference type="SAM" id="SignalP"/>
    </source>
</evidence>
<organism evidence="6 7">
    <name type="scientific">Anopheles maculatus</name>
    <dbReference type="NCBI Taxonomy" id="74869"/>
    <lineage>
        <taxon>Eukaryota</taxon>
        <taxon>Metazoa</taxon>
        <taxon>Ecdysozoa</taxon>
        <taxon>Arthropoda</taxon>
        <taxon>Hexapoda</taxon>
        <taxon>Insecta</taxon>
        <taxon>Pterygota</taxon>
        <taxon>Neoptera</taxon>
        <taxon>Endopterygota</taxon>
        <taxon>Diptera</taxon>
        <taxon>Nematocera</taxon>
        <taxon>Culicoidea</taxon>
        <taxon>Culicidae</taxon>
        <taxon>Anophelinae</taxon>
        <taxon>Anopheles</taxon>
        <taxon>Anopheles maculatus group</taxon>
    </lineage>
</organism>
<evidence type="ECO:0000256" key="2">
    <source>
        <dbReference type="ARBA" id="ARBA00022900"/>
    </source>
</evidence>
<dbReference type="SUPFAM" id="SSF56574">
    <property type="entry name" value="Serpins"/>
    <property type="match status" value="1"/>
</dbReference>
<keyword evidence="4" id="KW-0732">Signal</keyword>
<keyword evidence="2" id="KW-0722">Serine protease inhibitor</keyword>
<dbReference type="InterPro" id="IPR036186">
    <property type="entry name" value="Serpin_sf"/>
</dbReference>
<dbReference type="EnsemblMetazoa" id="AMAM005979-RA">
    <property type="protein sequence ID" value="AMAM005979-PA"/>
    <property type="gene ID" value="AMAM005979"/>
</dbReference>
<dbReference type="InterPro" id="IPR042178">
    <property type="entry name" value="Serpin_sf_1"/>
</dbReference>